<dbReference type="InterPro" id="IPR015199">
    <property type="entry name" value="DNA_pol_III_delta_C"/>
</dbReference>
<evidence type="ECO:0000259" key="8">
    <source>
        <dbReference type="Pfam" id="PF09115"/>
    </source>
</evidence>
<keyword evidence="5" id="KW-0235">DNA replication</keyword>
<name>A0ABV5Z767_9GAMM</name>
<dbReference type="SUPFAM" id="SSF52540">
    <property type="entry name" value="P-loop containing nucleoside triphosphate hydrolases"/>
    <property type="match status" value="1"/>
</dbReference>
<evidence type="ECO:0000256" key="6">
    <source>
        <dbReference type="ARBA" id="ARBA00022932"/>
    </source>
</evidence>
<evidence type="ECO:0000256" key="2">
    <source>
        <dbReference type="ARBA" id="ARBA00014363"/>
    </source>
</evidence>
<gene>
    <name evidence="9" type="primary">holB</name>
    <name evidence="9" type="ORF">ACFFLH_01720</name>
</gene>
<evidence type="ECO:0000256" key="3">
    <source>
        <dbReference type="ARBA" id="ARBA00022679"/>
    </source>
</evidence>
<dbReference type="InterPro" id="IPR050238">
    <property type="entry name" value="DNA_Rep/Repair_Clamp_Loader"/>
</dbReference>
<evidence type="ECO:0000313" key="10">
    <source>
        <dbReference type="Proteomes" id="UP001589628"/>
    </source>
</evidence>
<keyword evidence="10" id="KW-1185">Reference proteome</keyword>
<dbReference type="InterPro" id="IPR027417">
    <property type="entry name" value="P-loop_NTPase"/>
</dbReference>
<dbReference type="RefSeq" id="WP_027313261.1">
    <property type="nucleotide sequence ID" value="NZ_JBHLZN010000001.1"/>
</dbReference>
<keyword evidence="4 9" id="KW-0548">Nucleotidyltransferase</keyword>
<dbReference type="Pfam" id="PF13177">
    <property type="entry name" value="DNA_pol3_delta2"/>
    <property type="match status" value="1"/>
</dbReference>
<evidence type="ECO:0000256" key="5">
    <source>
        <dbReference type="ARBA" id="ARBA00022705"/>
    </source>
</evidence>
<sequence>MPSSVLEYPWLQPIWAQLQQRYEQQRLPHALLLGGAQGVGERQLAQQLLQGFLCREAGLQACGQCRSCQLLAAGSHPDFLALQPEGAQQSIRIDSVRQISEFSANTAQQGHGKAILLESAERLNVQAANALLKNLEEPPANTLFVLTCTHPQQLMATIRSRCQLVKLPKPSTEQAITWLTEQGVKQAALLWFMTQGSPLQALQWHEQDWQQYWPKWQQDLLATLEAEQLPQQVAERWQGWPLPLTPILHWWAGLLHQCTRQQLGGQGEASHYDEVLLQRLHRLPSERLFAFYRQLLELAAQLGSVANFNPAMAIEALLIDWVRLVKSQR</sequence>
<feature type="domain" description="DNA polymerase III delta subunit C-terminal" evidence="8">
    <location>
        <begin position="246"/>
        <end position="321"/>
    </location>
</feature>
<keyword evidence="6" id="KW-0239">DNA-directed DNA polymerase</keyword>
<dbReference type="Gene3D" id="3.40.50.300">
    <property type="entry name" value="P-loop containing nucleotide triphosphate hydrolases"/>
    <property type="match status" value="1"/>
</dbReference>
<evidence type="ECO:0000256" key="4">
    <source>
        <dbReference type="ARBA" id="ARBA00022695"/>
    </source>
</evidence>
<comment type="caution">
    <text evidence="9">The sequence shown here is derived from an EMBL/GenBank/DDBJ whole genome shotgun (WGS) entry which is preliminary data.</text>
</comment>
<dbReference type="NCBIfam" id="TIGR00678">
    <property type="entry name" value="holB"/>
    <property type="match status" value="1"/>
</dbReference>
<dbReference type="EMBL" id="JBHLZN010000001">
    <property type="protein sequence ID" value="MFB9885131.1"/>
    <property type="molecule type" value="Genomic_DNA"/>
</dbReference>
<proteinExistence type="predicted"/>
<dbReference type="PANTHER" id="PTHR11669">
    <property type="entry name" value="REPLICATION FACTOR C / DNA POLYMERASE III GAMMA-TAU SUBUNIT"/>
    <property type="match status" value="1"/>
</dbReference>
<evidence type="ECO:0000256" key="1">
    <source>
        <dbReference type="ARBA" id="ARBA00012417"/>
    </source>
</evidence>
<dbReference type="Proteomes" id="UP001589628">
    <property type="component" value="Unassembled WGS sequence"/>
</dbReference>
<dbReference type="PANTHER" id="PTHR11669:SF8">
    <property type="entry name" value="DNA POLYMERASE III SUBUNIT DELTA"/>
    <property type="match status" value="1"/>
</dbReference>
<evidence type="ECO:0000313" key="9">
    <source>
        <dbReference type="EMBL" id="MFB9885131.1"/>
    </source>
</evidence>
<evidence type="ECO:0000256" key="7">
    <source>
        <dbReference type="ARBA" id="ARBA00049244"/>
    </source>
</evidence>
<accession>A0ABV5Z767</accession>
<dbReference type="Pfam" id="PF09115">
    <property type="entry name" value="DNApol3-delta_C"/>
    <property type="match status" value="1"/>
</dbReference>
<organism evidence="9 10">
    <name type="scientific">Balneatrix alpica</name>
    <dbReference type="NCBI Taxonomy" id="75684"/>
    <lineage>
        <taxon>Bacteria</taxon>
        <taxon>Pseudomonadati</taxon>
        <taxon>Pseudomonadota</taxon>
        <taxon>Gammaproteobacteria</taxon>
        <taxon>Oceanospirillales</taxon>
        <taxon>Balneatrichaceae</taxon>
        <taxon>Balneatrix</taxon>
    </lineage>
</organism>
<reference evidence="9 10" key="1">
    <citation type="submission" date="2024-09" db="EMBL/GenBank/DDBJ databases">
        <authorList>
            <person name="Sun Q."/>
            <person name="Mori K."/>
        </authorList>
    </citation>
    <scope>NUCLEOTIDE SEQUENCE [LARGE SCALE GENOMIC DNA]</scope>
    <source>
        <strain evidence="9 10">ATCC 51285</strain>
    </source>
</reference>
<dbReference type="InterPro" id="IPR004622">
    <property type="entry name" value="DNA_pol_HolB"/>
</dbReference>
<keyword evidence="3 9" id="KW-0808">Transferase</keyword>
<dbReference type="EC" id="2.7.7.7" evidence="1"/>
<protein>
    <recommendedName>
        <fullName evidence="2">DNA polymerase III subunit delta'</fullName>
        <ecNumber evidence="1">2.7.7.7</ecNumber>
    </recommendedName>
</protein>
<dbReference type="GO" id="GO:0003887">
    <property type="term" value="F:DNA-directed DNA polymerase activity"/>
    <property type="evidence" value="ECO:0007669"/>
    <property type="project" value="UniProtKB-EC"/>
</dbReference>
<comment type="catalytic activity">
    <reaction evidence="7">
        <text>DNA(n) + a 2'-deoxyribonucleoside 5'-triphosphate = DNA(n+1) + diphosphate</text>
        <dbReference type="Rhea" id="RHEA:22508"/>
        <dbReference type="Rhea" id="RHEA-COMP:17339"/>
        <dbReference type="Rhea" id="RHEA-COMP:17340"/>
        <dbReference type="ChEBI" id="CHEBI:33019"/>
        <dbReference type="ChEBI" id="CHEBI:61560"/>
        <dbReference type="ChEBI" id="CHEBI:173112"/>
        <dbReference type="EC" id="2.7.7.7"/>
    </reaction>
</comment>
<dbReference type="Gene3D" id="1.20.272.10">
    <property type="match status" value="1"/>
</dbReference>